<sequence>MAASRRFQATDLALIAVFAALIAVLAIIPPLFAIGAVPFAIQMIAVMLAPLVLGGVRGGSANALYLIVGALGLPVFAGQSSGPGVLFGPTGGYIWGFVLGGFVSGAVATQMLSRRPRKAMLPVHLYLVAIVDLLVIYLCGVLGLVGFAKMGFGAALAANGPLLLIDLIKALIAVAIAVAVLTAFPRLLPAARTANDVPAGTTTQPNASTSQARDSSDSAGTAAPRHAAQTDTTGGRPGEDPSATVAGTATEPTTK</sequence>
<accession>A0A239WUU0</accession>
<organism evidence="4 5">
    <name type="scientific">Cutibacterium granulosum</name>
    <dbReference type="NCBI Taxonomy" id="33011"/>
    <lineage>
        <taxon>Bacteria</taxon>
        <taxon>Bacillati</taxon>
        <taxon>Actinomycetota</taxon>
        <taxon>Actinomycetes</taxon>
        <taxon>Propionibacteriales</taxon>
        <taxon>Propionibacteriaceae</taxon>
        <taxon>Cutibacterium</taxon>
    </lineage>
</organism>
<feature type="transmembrane region" description="Helical" evidence="3">
    <location>
        <begin position="160"/>
        <end position="184"/>
    </location>
</feature>
<evidence type="ECO:0000256" key="1">
    <source>
        <dbReference type="ARBA" id="ARBA00010692"/>
    </source>
</evidence>
<evidence type="ECO:0000256" key="2">
    <source>
        <dbReference type="SAM" id="MobiDB-lite"/>
    </source>
</evidence>
<dbReference type="Gene3D" id="1.10.1760.20">
    <property type="match status" value="1"/>
</dbReference>
<feature type="transmembrane region" description="Helical" evidence="3">
    <location>
        <begin position="93"/>
        <end position="113"/>
    </location>
</feature>
<keyword evidence="3" id="KW-1133">Transmembrane helix</keyword>
<evidence type="ECO:0000313" key="4">
    <source>
        <dbReference type="EMBL" id="SNV37424.1"/>
    </source>
</evidence>
<dbReference type="EMBL" id="LT906441">
    <property type="protein sequence ID" value="SNV37424.1"/>
    <property type="molecule type" value="Genomic_DNA"/>
</dbReference>
<dbReference type="PANTHER" id="PTHR34295">
    <property type="entry name" value="BIOTIN TRANSPORTER BIOY"/>
    <property type="match status" value="1"/>
</dbReference>
<dbReference type="Pfam" id="PF02632">
    <property type="entry name" value="BioY"/>
    <property type="match status" value="1"/>
</dbReference>
<evidence type="ECO:0000313" key="5">
    <source>
        <dbReference type="Proteomes" id="UP000215332"/>
    </source>
</evidence>
<keyword evidence="3" id="KW-0472">Membrane</keyword>
<name>A0A239WUU0_9ACTN</name>
<dbReference type="PANTHER" id="PTHR34295:SF1">
    <property type="entry name" value="BIOTIN TRANSPORTER BIOY"/>
    <property type="match status" value="1"/>
</dbReference>
<dbReference type="GO" id="GO:0005886">
    <property type="term" value="C:plasma membrane"/>
    <property type="evidence" value="ECO:0007669"/>
    <property type="project" value="InterPro"/>
</dbReference>
<comment type="similarity">
    <text evidence="1">Belongs to the BioY family.</text>
</comment>
<evidence type="ECO:0000256" key="3">
    <source>
        <dbReference type="SAM" id="Phobius"/>
    </source>
</evidence>
<dbReference type="GO" id="GO:0015225">
    <property type="term" value="F:biotin transmembrane transporter activity"/>
    <property type="evidence" value="ECO:0007669"/>
    <property type="project" value="InterPro"/>
</dbReference>
<keyword evidence="3" id="KW-0812">Transmembrane</keyword>
<dbReference type="InterPro" id="IPR003784">
    <property type="entry name" value="BioY"/>
</dbReference>
<feature type="transmembrane region" description="Helical" evidence="3">
    <location>
        <begin position="63"/>
        <end position="81"/>
    </location>
</feature>
<dbReference type="KEGG" id="cgrn:4412665_01517"/>
<reference evidence="4 5" key="1">
    <citation type="submission" date="2017-06" db="EMBL/GenBank/DDBJ databases">
        <authorList>
            <consortium name="Pathogen Informatics"/>
        </authorList>
    </citation>
    <scope>NUCLEOTIDE SEQUENCE [LARGE SCALE GENOMIC DNA]</scope>
    <source>
        <strain evidence="4 5">NCTC11865</strain>
    </source>
</reference>
<protein>
    <submittedName>
        <fullName evidence="4">Biotin ECF transporter S component BioY</fullName>
    </submittedName>
</protein>
<feature type="compositionally biased region" description="Polar residues" evidence="2">
    <location>
        <begin position="245"/>
        <end position="255"/>
    </location>
</feature>
<dbReference type="eggNOG" id="COG1268">
    <property type="taxonomic scope" value="Bacteria"/>
</dbReference>
<feature type="transmembrane region" description="Helical" evidence="3">
    <location>
        <begin position="12"/>
        <end position="33"/>
    </location>
</feature>
<feature type="region of interest" description="Disordered" evidence="2">
    <location>
        <begin position="196"/>
        <end position="255"/>
    </location>
</feature>
<feature type="compositionally biased region" description="Polar residues" evidence="2">
    <location>
        <begin position="200"/>
        <end position="219"/>
    </location>
</feature>
<dbReference type="Proteomes" id="UP000215332">
    <property type="component" value="Chromosome 1"/>
</dbReference>
<feature type="transmembrane region" description="Helical" evidence="3">
    <location>
        <begin position="39"/>
        <end position="56"/>
    </location>
</feature>
<proteinExistence type="inferred from homology"/>
<gene>
    <name evidence="4" type="primary">bioY</name>
    <name evidence="4" type="ORF">SAMEA4412665_01517</name>
</gene>
<feature type="transmembrane region" description="Helical" evidence="3">
    <location>
        <begin position="125"/>
        <end position="148"/>
    </location>
</feature>
<dbReference type="AlphaFoldDB" id="A0A239WUU0"/>